<feature type="compositionally biased region" description="Pro residues" evidence="1">
    <location>
        <begin position="235"/>
        <end position="248"/>
    </location>
</feature>
<dbReference type="PROSITE" id="PS50004">
    <property type="entry name" value="C2"/>
    <property type="match status" value="1"/>
</dbReference>
<dbReference type="EMBL" id="JAHRHJ020000006">
    <property type="protein sequence ID" value="KAH9310432.1"/>
    <property type="molecule type" value="Genomic_DNA"/>
</dbReference>
<protein>
    <recommendedName>
        <fullName evidence="2">C2 domain-containing protein</fullName>
    </recommendedName>
</protein>
<evidence type="ECO:0000313" key="4">
    <source>
        <dbReference type="Proteomes" id="UP000824469"/>
    </source>
</evidence>
<dbReference type="GO" id="GO:0006952">
    <property type="term" value="P:defense response"/>
    <property type="evidence" value="ECO:0007669"/>
    <property type="project" value="InterPro"/>
</dbReference>
<evidence type="ECO:0000259" key="2">
    <source>
        <dbReference type="PROSITE" id="PS50004"/>
    </source>
</evidence>
<accession>A0AA38L7P7</accession>
<feature type="region of interest" description="Disordered" evidence="1">
    <location>
        <begin position="144"/>
        <end position="248"/>
    </location>
</feature>
<organism evidence="3 4">
    <name type="scientific">Taxus chinensis</name>
    <name type="common">Chinese yew</name>
    <name type="synonym">Taxus wallichiana var. chinensis</name>
    <dbReference type="NCBI Taxonomy" id="29808"/>
    <lineage>
        <taxon>Eukaryota</taxon>
        <taxon>Viridiplantae</taxon>
        <taxon>Streptophyta</taxon>
        <taxon>Embryophyta</taxon>
        <taxon>Tracheophyta</taxon>
        <taxon>Spermatophyta</taxon>
        <taxon>Pinopsida</taxon>
        <taxon>Pinidae</taxon>
        <taxon>Conifers II</taxon>
        <taxon>Cupressales</taxon>
        <taxon>Taxaceae</taxon>
        <taxon>Taxus</taxon>
    </lineage>
</organism>
<gene>
    <name evidence="3" type="ORF">KI387_025467</name>
</gene>
<feature type="compositionally biased region" description="Pro residues" evidence="1">
    <location>
        <begin position="191"/>
        <end position="200"/>
    </location>
</feature>
<dbReference type="PANTHER" id="PTHR32246">
    <property type="entry name" value="INGRESSION PROTEIN FIC1"/>
    <property type="match status" value="1"/>
</dbReference>
<evidence type="ECO:0000313" key="3">
    <source>
        <dbReference type="EMBL" id="KAH9310432.1"/>
    </source>
</evidence>
<sequence>RRIEMSKRSIEISILSARGLKRANPLWKLKTLCVAWINPEHKYCSKIDKQNDTHPAWNMKFSSVVDADFFDDSDAALAVEVHSREPLFHFFKVECSATVLLREFFAKADKTAGDWSETTSFQLRTPAGKPRGMVDVCVRIGRGFDPQDGHSEETAVTDGAHFDGDDDGEEPVTAYPADLSSRLPSGRPEDFPPPNYPYSYPPKTAASGRPPNPPYRPPPPVAPPFPYGGGVDPYGPQPHGPPSYNYPPPLGGNNYFGLPGPSRPTYGGGAPQQPGLGLAAGAMAGGLAGGMLFGLDGLQDGINDALSSQFHGGSVNVYGNSLF</sequence>
<feature type="non-terminal residue" evidence="3">
    <location>
        <position position="1"/>
    </location>
</feature>
<dbReference type="SUPFAM" id="SSF49562">
    <property type="entry name" value="C2 domain (Calcium/lipid-binding domain, CaLB)"/>
    <property type="match status" value="1"/>
</dbReference>
<dbReference type="InterPro" id="IPR044750">
    <property type="entry name" value="C2_SRC2/BAP"/>
</dbReference>
<dbReference type="AlphaFoldDB" id="A0AA38L7P7"/>
<keyword evidence="4" id="KW-1185">Reference proteome</keyword>
<dbReference type="Pfam" id="PF00168">
    <property type="entry name" value="C2"/>
    <property type="match status" value="1"/>
</dbReference>
<dbReference type="Proteomes" id="UP000824469">
    <property type="component" value="Unassembled WGS sequence"/>
</dbReference>
<name>A0AA38L7P7_TAXCH</name>
<dbReference type="InterPro" id="IPR000008">
    <property type="entry name" value="C2_dom"/>
</dbReference>
<feature type="compositionally biased region" description="Pro residues" evidence="1">
    <location>
        <begin position="210"/>
        <end position="226"/>
    </location>
</feature>
<dbReference type="CDD" id="cd04051">
    <property type="entry name" value="C2_SRC2_like"/>
    <property type="match status" value="1"/>
</dbReference>
<proteinExistence type="predicted"/>
<evidence type="ECO:0000256" key="1">
    <source>
        <dbReference type="SAM" id="MobiDB-lite"/>
    </source>
</evidence>
<reference evidence="3 4" key="1">
    <citation type="journal article" date="2021" name="Nat. Plants">
        <title>The Taxus genome provides insights into paclitaxel biosynthesis.</title>
        <authorList>
            <person name="Xiong X."/>
            <person name="Gou J."/>
            <person name="Liao Q."/>
            <person name="Li Y."/>
            <person name="Zhou Q."/>
            <person name="Bi G."/>
            <person name="Li C."/>
            <person name="Du R."/>
            <person name="Wang X."/>
            <person name="Sun T."/>
            <person name="Guo L."/>
            <person name="Liang H."/>
            <person name="Lu P."/>
            <person name="Wu Y."/>
            <person name="Zhang Z."/>
            <person name="Ro D.K."/>
            <person name="Shang Y."/>
            <person name="Huang S."/>
            <person name="Yan J."/>
        </authorList>
    </citation>
    <scope>NUCLEOTIDE SEQUENCE [LARGE SCALE GENOMIC DNA]</scope>
    <source>
        <strain evidence="3">Ta-2019</strain>
    </source>
</reference>
<comment type="caution">
    <text evidence="3">The sequence shown here is derived from an EMBL/GenBank/DDBJ whole genome shotgun (WGS) entry which is preliminary data.</text>
</comment>
<feature type="domain" description="C2" evidence="2">
    <location>
        <begin position="1"/>
        <end position="116"/>
    </location>
</feature>
<dbReference type="PANTHER" id="PTHR32246:SF15">
    <property type="entry name" value="CALCIUM-DEPENDENT LIPID-BINDING (CALB DOMAIN) FAMILY PROTEIN"/>
    <property type="match status" value="1"/>
</dbReference>
<dbReference type="Gene3D" id="2.60.40.150">
    <property type="entry name" value="C2 domain"/>
    <property type="match status" value="1"/>
</dbReference>
<dbReference type="InterPro" id="IPR035892">
    <property type="entry name" value="C2_domain_sf"/>
</dbReference>